<accession>A0A6A8A3S9</accession>
<dbReference type="Pfam" id="PF11154">
    <property type="entry name" value="DUF2934"/>
    <property type="match status" value="1"/>
</dbReference>
<dbReference type="RefSeq" id="WP_153352932.1">
    <property type="nucleotide sequence ID" value="NZ_JAYKOO010000006.1"/>
</dbReference>
<name>A0A6A8A3S9_9HYPH</name>
<gene>
    <name evidence="2" type="ORF">GAO09_04880</name>
</gene>
<dbReference type="Proteomes" id="UP000435138">
    <property type="component" value="Unassembled WGS sequence"/>
</dbReference>
<evidence type="ECO:0000256" key="1">
    <source>
        <dbReference type="SAM" id="MobiDB-lite"/>
    </source>
</evidence>
<feature type="region of interest" description="Disordered" evidence="1">
    <location>
        <begin position="20"/>
        <end position="59"/>
    </location>
</feature>
<dbReference type="EMBL" id="WIXI01000031">
    <property type="protein sequence ID" value="MQY45399.1"/>
    <property type="molecule type" value="Genomic_DNA"/>
</dbReference>
<evidence type="ECO:0000313" key="2">
    <source>
        <dbReference type="EMBL" id="MQY45399.1"/>
    </source>
</evidence>
<reference evidence="2 3" key="1">
    <citation type="submission" date="2019-11" db="EMBL/GenBank/DDBJ databases">
        <title>Genome analysis of Rhizobacterium cereale a novel genus and species isolated from maize roots in North Spain.</title>
        <authorList>
            <person name="Menendez E."/>
            <person name="Flores-Felix J.D."/>
            <person name="Ramirez-Bahena M.-H."/>
            <person name="Igual J.M."/>
            <person name="Garcia-Fraile P."/>
            <person name="Peix A."/>
            <person name="Velazquez E."/>
        </authorList>
    </citation>
    <scope>NUCLEOTIDE SEQUENCE [LARGE SCALE GENOMIC DNA]</scope>
    <source>
        <strain evidence="2 3">RZME27</strain>
    </source>
</reference>
<dbReference type="InterPro" id="IPR021327">
    <property type="entry name" value="DUF2934"/>
</dbReference>
<dbReference type="AlphaFoldDB" id="A0A6A8A3S9"/>
<protein>
    <submittedName>
        <fullName evidence="2">DUF2934 domain-containing protein</fullName>
    </submittedName>
</protein>
<feature type="compositionally biased region" description="Basic and acidic residues" evidence="1">
    <location>
        <begin position="20"/>
        <end position="30"/>
    </location>
</feature>
<proteinExistence type="predicted"/>
<sequence>MGTDREEWIAKRSYQLWEEAGRPEGQDHQHWVQASAEWDSGKAMPSSSKPAIDWDDDEY</sequence>
<comment type="caution">
    <text evidence="2">The sequence shown here is derived from an EMBL/GenBank/DDBJ whole genome shotgun (WGS) entry which is preliminary data.</text>
</comment>
<keyword evidence="3" id="KW-1185">Reference proteome</keyword>
<evidence type="ECO:0000313" key="3">
    <source>
        <dbReference type="Proteomes" id="UP000435138"/>
    </source>
</evidence>
<organism evidence="2 3">
    <name type="scientific">Endobacterium cereale</name>
    <dbReference type="NCBI Taxonomy" id="2663029"/>
    <lineage>
        <taxon>Bacteria</taxon>
        <taxon>Pseudomonadati</taxon>
        <taxon>Pseudomonadota</taxon>
        <taxon>Alphaproteobacteria</taxon>
        <taxon>Hyphomicrobiales</taxon>
        <taxon>Rhizobiaceae</taxon>
        <taxon>Endobacterium</taxon>
    </lineage>
</organism>